<keyword evidence="2" id="KW-1185">Reference proteome</keyword>
<evidence type="ECO:0000313" key="1">
    <source>
        <dbReference type="EMBL" id="KAI7746956.1"/>
    </source>
</evidence>
<dbReference type="GO" id="GO:0004605">
    <property type="term" value="F:phosphatidate cytidylyltransferase activity"/>
    <property type="evidence" value="ECO:0007669"/>
    <property type="project" value="InterPro"/>
</dbReference>
<name>A0AAD5CRI7_AMBAR</name>
<gene>
    <name evidence="1" type="ORF">M8C21_021171</name>
</gene>
<proteinExistence type="predicted"/>
<dbReference type="InterPro" id="IPR015222">
    <property type="entry name" value="Tam41"/>
</dbReference>
<evidence type="ECO:0000313" key="2">
    <source>
        <dbReference type="Proteomes" id="UP001206925"/>
    </source>
</evidence>
<reference evidence="1" key="1">
    <citation type="submission" date="2022-06" db="EMBL/GenBank/DDBJ databases">
        <title>Uncovering the hologenomic basis of an extraordinary plant invasion.</title>
        <authorList>
            <person name="Bieker V.C."/>
            <person name="Martin M.D."/>
            <person name="Gilbert T."/>
            <person name="Hodgins K."/>
            <person name="Battlay P."/>
            <person name="Petersen B."/>
            <person name="Wilson J."/>
        </authorList>
    </citation>
    <scope>NUCLEOTIDE SEQUENCE</scope>
    <source>
        <strain evidence="1">AA19_3_7</strain>
        <tissue evidence="1">Leaf</tissue>
    </source>
</reference>
<organism evidence="1 2">
    <name type="scientific">Ambrosia artemisiifolia</name>
    <name type="common">Common ragweed</name>
    <dbReference type="NCBI Taxonomy" id="4212"/>
    <lineage>
        <taxon>Eukaryota</taxon>
        <taxon>Viridiplantae</taxon>
        <taxon>Streptophyta</taxon>
        <taxon>Embryophyta</taxon>
        <taxon>Tracheophyta</taxon>
        <taxon>Spermatophyta</taxon>
        <taxon>Magnoliopsida</taxon>
        <taxon>eudicotyledons</taxon>
        <taxon>Gunneridae</taxon>
        <taxon>Pentapetalae</taxon>
        <taxon>asterids</taxon>
        <taxon>campanulids</taxon>
        <taxon>Asterales</taxon>
        <taxon>Asteraceae</taxon>
        <taxon>Asteroideae</taxon>
        <taxon>Heliantheae alliance</taxon>
        <taxon>Heliantheae</taxon>
        <taxon>Ambrosia</taxon>
    </lineage>
</organism>
<accession>A0AAD5CRI7</accession>
<comment type="caution">
    <text evidence="1">The sequence shown here is derived from an EMBL/GenBank/DDBJ whole genome shotgun (WGS) entry which is preliminary data.</text>
</comment>
<dbReference type="EMBL" id="JAMZMK010006870">
    <property type="protein sequence ID" value="KAI7746956.1"/>
    <property type="molecule type" value="Genomic_DNA"/>
</dbReference>
<protein>
    <submittedName>
        <fullName evidence="1">Uncharacterized protein</fullName>
    </submittedName>
</protein>
<sequence length="73" mass="7754">MGVGTVLTKAGQNSKLTIGSREEAATLMQKVLRRRVMISSARQAVAGFIAVGAVQGVKYLGKKMTKAWNSSSK</sequence>
<dbReference type="GO" id="GO:0032049">
    <property type="term" value="P:cardiolipin biosynthetic process"/>
    <property type="evidence" value="ECO:0007669"/>
    <property type="project" value="InterPro"/>
</dbReference>
<dbReference type="Proteomes" id="UP001206925">
    <property type="component" value="Unassembled WGS sequence"/>
</dbReference>
<dbReference type="Pfam" id="PF09139">
    <property type="entry name" value="Tam41_Mmp37"/>
    <property type="match status" value="1"/>
</dbReference>
<dbReference type="AlphaFoldDB" id="A0AAD5CRI7"/>